<protein>
    <submittedName>
        <fullName evidence="1">Uncharacterized protein</fullName>
    </submittedName>
</protein>
<reference evidence="1 2" key="1">
    <citation type="submission" date="2017-03" db="EMBL/GenBank/DDBJ databases">
        <title>WGS assembly of Porphyra umbilicalis.</title>
        <authorList>
            <person name="Brawley S.H."/>
            <person name="Blouin N.A."/>
            <person name="Ficko-Blean E."/>
            <person name="Wheeler G.L."/>
            <person name="Lohr M."/>
            <person name="Goodson H.V."/>
            <person name="Jenkins J.W."/>
            <person name="Blaby-Haas C.E."/>
            <person name="Helliwell K.E."/>
            <person name="Chan C."/>
            <person name="Marriage T."/>
            <person name="Bhattacharya D."/>
            <person name="Klein A.S."/>
            <person name="Badis Y."/>
            <person name="Brodie J."/>
            <person name="Cao Y."/>
            <person name="Collen J."/>
            <person name="Dittami S.M."/>
            <person name="Gachon C.M."/>
            <person name="Green B.R."/>
            <person name="Karpowicz S."/>
            <person name="Kim J.W."/>
            <person name="Kudahl U."/>
            <person name="Lin S."/>
            <person name="Michel G."/>
            <person name="Mittag M."/>
            <person name="Olson B.J."/>
            <person name="Pangilinan J."/>
            <person name="Peng Y."/>
            <person name="Qiu H."/>
            <person name="Shu S."/>
            <person name="Singer J.T."/>
            <person name="Smith A.G."/>
            <person name="Sprecher B.N."/>
            <person name="Wagner V."/>
            <person name="Wang W."/>
            <person name="Wang Z.-Y."/>
            <person name="Yan J."/>
            <person name="Yarish C."/>
            <person name="Zoeuner-Riek S."/>
            <person name="Zhuang Y."/>
            <person name="Zou Y."/>
            <person name="Lindquist E.A."/>
            <person name="Grimwood J."/>
            <person name="Barry K."/>
            <person name="Rokhsar D.S."/>
            <person name="Schmutz J."/>
            <person name="Stiller J.W."/>
            <person name="Grossman A.R."/>
            <person name="Prochnik S.E."/>
        </authorList>
    </citation>
    <scope>NUCLEOTIDE SEQUENCE [LARGE SCALE GENOMIC DNA]</scope>
    <source>
        <strain evidence="1">4086291</strain>
    </source>
</reference>
<name>A0A1X6NUT5_PORUM</name>
<accession>A0A1X6NUT5</accession>
<gene>
    <name evidence="1" type="ORF">BU14_0452s0011</name>
</gene>
<dbReference type="Proteomes" id="UP000218209">
    <property type="component" value="Unassembled WGS sequence"/>
</dbReference>
<evidence type="ECO:0000313" key="1">
    <source>
        <dbReference type="EMBL" id="OSX72266.1"/>
    </source>
</evidence>
<evidence type="ECO:0000313" key="2">
    <source>
        <dbReference type="Proteomes" id="UP000218209"/>
    </source>
</evidence>
<organism evidence="1 2">
    <name type="scientific">Porphyra umbilicalis</name>
    <name type="common">Purple laver</name>
    <name type="synonym">Red alga</name>
    <dbReference type="NCBI Taxonomy" id="2786"/>
    <lineage>
        <taxon>Eukaryota</taxon>
        <taxon>Rhodophyta</taxon>
        <taxon>Bangiophyceae</taxon>
        <taxon>Bangiales</taxon>
        <taxon>Bangiaceae</taxon>
        <taxon>Porphyra</taxon>
    </lineage>
</organism>
<dbReference type="AlphaFoldDB" id="A0A1X6NUT5"/>
<dbReference type="EMBL" id="KV919073">
    <property type="protein sequence ID" value="OSX72266.1"/>
    <property type="molecule type" value="Genomic_DNA"/>
</dbReference>
<keyword evidence="2" id="KW-1185">Reference proteome</keyword>
<dbReference type="OrthoDB" id="10032694at2759"/>
<sequence length="295" mass="32778">MLVHLTPDFTVYLLRSGIEAYANDLADTLRHSDGVFPTPYFNGAIEGRQCQRISSRLSMVCLLLATYVPETASADCNEACATWQLILPKLTRADAVSPDEMVRFWRDAAFLVDRLTAAFQWTSVTAKLPTLCCHAAESSETLGSLRGYSEQMLEASHGRYNENARLYTADTFQESCLGYVQQAAILRAPGNEAYNRGRRRSPVKARTGFNDATQVDNKWTRRSKQMASGPSVASRACLDKQTADCAMWARDNLTVTVRVIDAYLKRVKLPPAGTIDNDDELLEAETASLMCLLQE</sequence>
<proteinExistence type="predicted"/>